<dbReference type="Pfam" id="PF01695">
    <property type="entry name" value="IstB_IS21"/>
    <property type="match status" value="1"/>
</dbReference>
<dbReference type="EMBL" id="JANFYM010000004">
    <property type="protein sequence ID" value="MCQ4793013.1"/>
    <property type="molecule type" value="Genomic_DNA"/>
</dbReference>
<dbReference type="Gene3D" id="3.40.50.300">
    <property type="entry name" value="P-loop containing nucleotide triphosphate hydrolases"/>
    <property type="match status" value="1"/>
</dbReference>
<sequence>GGPAKLVRKYSTYTLLAIDEWLVDKPDEQFRRFLLELMELRYDNASTAFATQLATKEWHSRLGGDTIADAILDRIVHNTVWIDTGEFNMRQRHGQSMLES</sequence>
<dbReference type="RefSeq" id="WP_256134358.1">
    <property type="nucleotide sequence ID" value="NZ_JANFYM010000004.1"/>
</dbReference>
<dbReference type="InterPro" id="IPR002611">
    <property type="entry name" value="IstB_ATP-bd"/>
</dbReference>
<evidence type="ECO:0000313" key="3">
    <source>
        <dbReference type="Proteomes" id="UP001206013"/>
    </source>
</evidence>
<dbReference type="AlphaFoldDB" id="A0AAW5JTC6"/>
<gene>
    <name evidence="2" type="ORF">NE692_06015</name>
</gene>
<dbReference type="GO" id="GO:0005524">
    <property type="term" value="F:ATP binding"/>
    <property type="evidence" value="ECO:0007669"/>
    <property type="project" value="UniProtKB-KW"/>
</dbReference>
<protein>
    <submittedName>
        <fullName evidence="2">ATP-binding protein</fullName>
    </submittedName>
</protein>
<proteinExistence type="predicted"/>
<evidence type="ECO:0000313" key="2">
    <source>
        <dbReference type="EMBL" id="MCQ4793013.1"/>
    </source>
</evidence>
<name>A0AAW5JTC6_BIFAD</name>
<accession>A0AAW5JTC6</accession>
<keyword evidence="2" id="KW-0547">Nucleotide-binding</keyword>
<reference evidence="2" key="1">
    <citation type="submission" date="2022-06" db="EMBL/GenBank/DDBJ databases">
        <title>Isolation of gut microbiota from human fecal samples.</title>
        <authorList>
            <person name="Pamer E.G."/>
            <person name="Barat B."/>
            <person name="Waligurski E."/>
            <person name="Medina S."/>
            <person name="Paddock L."/>
            <person name="Mostad J."/>
        </authorList>
    </citation>
    <scope>NUCLEOTIDE SEQUENCE</scope>
    <source>
        <strain evidence="2">SL.1.01</strain>
    </source>
</reference>
<organism evidence="2 3">
    <name type="scientific">Bifidobacterium adolescentis</name>
    <dbReference type="NCBI Taxonomy" id="1680"/>
    <lineage>
        <taxon>Bacteria</taxon>
        <taxon>Bacillati</taxon>
        <taxon>Actinomycetota</taxon>
        <taxon>Actinomycetes</taxon>
        <taxon>Bifidobacteriales</taxon>
        <taxon>Bifidobacteriaceae</taxon>
        <taxon>Bifidobacterium</taxon>
    </lineage>
</organism>
<evidence type="ECO:0000259" key="1">
    <source>
        <dbReference type="Pfam" id="PF01695"/>
    </source>
</evidence>
<comment type="caution">
    <text evidence="2">The sequence shown here is derived from an EMBL/GenBank/DDBJ whole genome shotgun (WGS) entry which is preliminary data.</text>
</comment>
<feature type="domain" description="IstB-like ATP-binding" evidence="1">
    <location>
        <begin position="8"/>
        <end position="93"/>
    </location>
</feature>
<dbReference type="InterPro" id="IPR027417">
    <property type="entry name" value="P-loop_NTPase"/>
</dbReference>
<feature type="non-terminal residue" evidence="2">
    <location>
        <position position="1"/>
    </location>
</feature>
<dbReference type="Proteomes" id="UP001206013">
    <property type="component" value="Unassembled WGS sequence"/>
</dbReference>
<keyword evidence="2" id="KW-0067">ATP-binding</keyword>